<protein>
    <recommendedName>
        <fullName evidence="2">DUF4139 domain-containing protein</fullName>
    </recommendedName>
</protein>
<accession>H5SK54</accession>
<gene>
    <name evidence="1" type="ORF">HGMM_F40B03C28</name>
</gene>
<proteinExistence type="predicted"/>
<dbReference type="EMBL" id="AP011750">
    <property type="protein sequence ID" value="BAL56540.1"/>
    <property type="molecule type" value="Genomic_DNA"/>
</dbReference>
<organism evidence="1">
    <name type="scientific">uncultured Bacteroidota bacterium</name>
    <dbReference type="NCBI Taxonomy" id="152509"/>
    <lineage>
        <taxon>Bacteria</taxon>
        <taxon>Pseudomonadati</taxon>
        <taxon>Bacteroidota</taxon>
        <taxon>environmental samples</taxon>
    </lineage>
</organism>
<reference evidence="1" key="2">
    <citation type="journal article" date="2012" name="PLoS ONE">
        <title>A Deeply Branching Thermophilic Bacterium with an Ancient Acetyl-CoA Pathway Dominates a Subsurface Ecosystem.</title>
        <authorList>
            <person name="Takami H."/>
            <person name="Noguchi H."/>
            <person name="Takaki Y."/>
            <person name="Uchiyama I."/>
            <person name="Toyoda A."/>
            <person name="Nishi S."/>
            <person name="Chee G.-J."/>
            <person name="Arai W."/>
            <person name="Nunoura T."/>
            <person name="Itoh T."/>
            <person name="Hattori M."/>
            <person name="Takai K."/>
        </authorList>
    </citation>
    <scope>NUCLEOTIDE SEQUENCE</scope>
</reference>
<reference evidence="1" key="1">
    <citation type="journal article" date="2005" name="Environ. Microbiol.">
        <title>Genetic and functional properties of uncultivated thermophilic crenarchaeotes from a subsurface gold mine as revealed by analysis of genome fragments.</title>
        <authorList>
            <person name="Nunoura T."/>
            <person name="Hirayama H."/>
            <person name="Takami H."/>
            <person name="Oida H."/>
            <person name="Nishi S."/>
            <person name="Shimamura S."/>
            <person name="Suzuki Y."/>
            <person name="Inagaki F."/>
            <person name="Takai K."/>
            <person name="Nealson K.H."/>
            <person name="Horikoshi K."/>
        </authorList>
    </citation>
    <scope>NUCLEOTIDE SEQUENCE</scope>
</reference>
<name>H5SK54_9BACT</name>
<sequence length="440" mass="49682">MTKLWLLVGGLWAQAVPSLTRLVYYDDGRIYWVREILLNRPDREITLKVPGTRPPSYFLPQPDYRIQRYMVAPDTLLADGDTQVGSLRELLSQSVGASLTLAYLSGNEWEETSGTLEGFTSQGMVLLRRASGEQVALPQRLIRLVRRGSGPYQQVLPAQRIHIAVDTVRPLLRIALAGWDSLPSWEAQHYLQLATPTRATLLSWIHLPPSFLEGSPVELFLVQRGGEGTASQTWHLPLQVLTPWKAQRILLLQAELPYTEVYRAALPDLVESLEPLTLKSWQGWAERSIQLLNTERIPLPAGSVSILDEGGLPIAESYLPLTLPTTAGYISLRPNQAIQLRLQETETRREKTRDAQGFSRVILQGSLRIQNSTTREVRLLIQKPITGRPLPDQVGFARTEMLPERKGPNPRYLLQWEMLLRPGATETLEYTYELLIPTPK</sequence>
<dbReference type="AlphaFoldDB" id="H5SK54"/>
<evidence type="ECO:0008006" key="2">
    <source>
        <dbReference type="Google" id="ProtNLM"/>
    </source>
</evidence>
<evidence type="ECO:0000313" key="1">
    <source>
        <dbReference type="EMBL" id="BAL56540.1"/>
    </source>
</evidence>